<dbReference type="EMBL" id="NJGU01000014">
    <property type="protein sequence ID" value="OWY26977.1"/>
    <property type="molecule type" value="Genomic_DNA"/>
</dbReference>
<feature type="transmembrane region" description="Helical" evidence="1">
    <location>
        <begin position="173"/>
        <end position="195"/>
    </location>
</feature>
<dbReference type="Proteomes" id="UP000536746">
    <property type="component" value="Unassembled WGS sequence"/>
</dbReference>
<keyword evidence="1" id="KW-1133">Transmembrane helix</keyword>
<evidence type="ECO:0000313" key="3">
    <source>
        <dbReference type="EMBL" id="OWY26977.1"/>
    </source>
</evidence>
<sequence length="405" mass="44449">MNRPSHPQHHHRSASLLRVRDGHEARVSFVELFFDLIYVFAVTQLSHNLLEKLTPEGAIQTLVLWFAVWLAWQYTAWVTNWFDPEALPIRSLLFAIMLVGLVMAAALPEAFGERGLVFAVAYAAIQVGRTLAVLASLERGHELAANFRRMLGWLSISAVLWIAGGLLPQYRLGLWIAAVACEYVSPMTGFWLPGLGRSRTDDWTIEGGHLAERCQLFVIVALGETLLMTGATLAHAHEWEIPVLIAFAVTFLGAVAMWWMYFDTSSKDGSEAIVEADDPGRIGAYFHYVHVAIVAGVILCAVGNELVIAHPDQRIDGLHAAVLILGPAIYVLGNGIYKQVVYGRFPLSHVAGLVLLAILAPASFFTDLLMVSGLSTAVLVLVAGWEACSRRAVHMAYLDEHAADF</sequence>
<feature type="transmembrane region" description="Helical" evidence="1">
    <location>
        <begin position="58"/>
        <end position="79"/>
    </location>
</feature>
<keyword evidence="1" id="KW-0472">Membrane</keyword>
<dbReference type="OrthoDB" id="5520804at2"/>
<evidence type="ECO:0000313" key="5">
    <source>
        <dbReference type="Proteomes" id="UP000536746"/>
    </source>
</evidence>
<evidence type="ECO:0000313" key="2">
    <source>
        <dbReference type="EMBL" id="NUU03822.1"/>
    </source>
</evidence>
<dbReference type="PANTHER" id="PTHR36840">
    <property type="entry name" value="BLL5714 PROTEIN"/>
    <property type="match status" value="1"/>
</dbReference>
<feature type="transmembrane region" description="Helical" evidence="1">
    <location>
        <begin position="150"/>
        <end position="167"/>
    </location>
</feature>
<evidence type="ECO:0000256" key="1">
    <source>
        <dbReference type="SAM" id="Phobius"/>
    </source>
</evidence>
<reference evidence="3 4" key="1">
    <citation type="submission" date="2017-06" db="EMBL/GenBank/DDBJ databases">
        <title>Herbaspirillum phytohormonus sp. nov., isolated from the root nodule of Robinia pseudoacacia in lead-zinc mine.</title>
        <authorList>
            <person name="Fan M."/>
            <person name="Lin Y."/>
        </authorList>
    </citation>
    <scope>NUCLEOTIDE SEQUENCE [LARGE SCALE GENOMIC DNA]</scope>
    <source>
        <strain evidence="3 4">HZ10</strain>
    </source>
</reference>
<organism evidence="3 4">
    <name type="scientific">Herbaspirillum robiniae</name>
    <dbReference type="NCBI Taxonomy" id="2014887"/>
    <lineage>
        <taxon>Bacteria</taxon>
        <taxon>Pseudomonadati</taxon>
        <taxon>Pseudomonadota</taxon>
        <taxon>Betaproteobacteria</taxon>
        <taxon>Burkholderiales</taxon>
        <taxon>Oxalobacteraceae</taxon>
        <taxon>Herbaspirillum</taxon>
    </lineage>
</organism>
<feature type="transmembrane region" description="Helical" evidence="1">
    <location>
        <begin position="216"/>
        <end position="235"/>
    </location>
</feature>
<dbReference type="EMBL" id="JABFMT010000028">
    <property type="protein sequence ID" value="NUU03822.1"/>
    <property type="molecule type" value="Genomic_DNA"/>
</dbReference>
<proteinExistence type="predicted"/>
<reference evidence="2 5" key="2">
    <citation type="journal article" date="2020" name="Front. Plant Sci.">
        <title>Isolation of Rhizosphere Bacteria That Improve Quality and Water Stress Tolerance in Greenhouse Ornamentals.</title>
        <authorList>
            <person name="Nordstedt N.P."/>
            <person name="Jones M.L."/>
        </authorList>
    </citation>
    <scope>NUCLEOTIDE SEQUENCE [LARGE SCALE GENOMIC DNA]</scope>
    <source>
        <strain evidence="2 5">C6C2</strain>
    </source>
</reference>
<gene>
    <name evidence="3" type="ORF">CEJ42_21735</name>
    <name evidence="2" type="ORF">HNO84_19595</name>
</gene>
<feature type="transmembrane region" description="Helical" evidence="1">
    <location>
        <begin position="368"/>
        <end position="388"/>
    </location>
</feature>
<dbReference type="InterPro" id="IPR010640">
    <property type="entry name" value="Low_temperature_requirement_A"/>
</dbReference>
<keyword evidence="1" id="KW-0812">Transmembrane</keyword>
<feature type="transmembrane region" description="Helical" evidence="1">
    <location>
        <begin position="241"/>
        <end position="261"/>
    </location>
</feature>
<accession>A0A246WKY0</accession>
<evidence type="ECO:0000313" key="4">
    <source>
        <dbReference type="Proteomes" id="UP000197596"/>
    </source>
</evidence>
<dbReference type="RefSeq" id="WP_079217455.1">
    <property type="nucleotide sequence ID" value="NZ_CP018845.1"/>
</dbReference>
<keyword evidence="5" id="KW-1185">Reference proteome</keyword>
<dbReference type="PANTHER" id="PTHR36840:SF1">
    <property type="entry name" value="BLL5714 PROTEIN"/>
    <property type="match status" value="1"/>
</dbReference>
<protein>
    <submittedName>
        <fullName evidence="2">Low temperature requirement protein A</fullName>
    </submittedName>
</protein>
<dbReference type="Pfam" id="PF06772">
    <property type="entry name" value="LtrA"/>
    <property type="match status" value="1"/>
</dbReference>
<feature type="transmembrane region" description="Helical" evidence="1">
    <location>
        <begin position="282"/>
        <end position="304"/>
    </location>
</feature>
<name>A0A246WKY0_9BURK</name>
<comment type="caution">
    <text evidence="3">The sequence shown here is derived from an EMBL/GenBank/DDBJ whole genome shotgun (WGS) entry which is preliminary data.</text>
</comment>
<feature type="transmembrane region" description="Helical" evidence="1">
    <location>
        <begin position="91"/>
        <end position="111"/>
    </location>
</feature>
<feature type="transmembrane region" description="Helical" evidence="1">
    <location>
        <begin position="316"/>
        <end position="333"/>
    </location>
</feature>
<dbReference type="Proteomes" id="UP000197596">
    <property type="component" value="Unassembled WGS sequence"/>
</dbReference>
<dbReference type="AlphaFoldDB" id="A0A246WKY0"/>
<feature type="transmembrane region" description="Helical" evidence="1">
    <location>
        <begin position="117"/>
        <end position="138"/>
    </location>
</feature>